<accession>A0A6I5L539</accession>
<feature type="domain" description="HTH LytTR-type" evidence="3">
    <location>
        <begin position="143"/>
        <end position="246"/>
    </location>
</feature>
<dbReference type="PANTHER" id="PTHR37299">
    <property type="entry name" value="TRANSCRIPTIONAL REGULATOR-RELATED"/>
    <property type="match status" value="1"/>
</dbReference>
<dbReference type="SMART" id="SM00850">
    <property type="entry name" value="LytTR"/>
    <property type="match status" value="1"/>
</dbReference>
<sequence length="247" mass="28456">MLRAIIIDDEEMGRIALREKLTHYCSNVEIIGFAEDGTTGFNLIENSNPDIVFLDIEMPIMGGFEMLSQLKDQSFHLIFTTAYDQYAIKAIRFAAFDYLLKPIDIDELKQAVDRIQRETIKDAREKLEVLQHNLKSESVTDKIAVPTLEGLLFLTIENMVHLEADSNYTTIYLANGTKEVTSRTLKDYEDLLPKSMFFRCHHSHLVNLKTIKRYIKGDGGQIELENGHYVAVSRRKKDEFLSRFKSL</sequence>
<dbReference type="InterPro" id="IPR046947">
    <property type="entry name" value="LytR-like"/>
</dbReference>
<dbReference type="Pfam" id="PF00072">
    <property type="entry name" value="Response_reg"/>
    <property type="match status" value="1"/>
</dbReference>
<dbReference type="GO" id="GO:0000156">
    <property type="term" value="F:phosphorelay response regulator activity"/>
    <property type="evidence" value="ECO:0007669"/>
    <property type="project" value="InterPro"/>
</dbReference>
<dbReference type="Gene3D" id="3.40.50.2300">
    <property type="match status" value="1"/>
</dbReference>
<protein>
    <submittedName>
        <fullName evidence="4">Response regulator</fullName>
    </submittedName>
</protein>
<evidence type="ECO:0000259" key="3">
    <source>
        <dbReference type="PROSITE" id="PS50930"/>
    </source>
</evidence>
<dbReference type="Gene3D" id="2.40.50.1020">
    <property type="entry name" value="LytTr DNA-binding domain"/>
    <property type="match status" value="1"/>
</dbReference>
<dbReference type="PROSITE" id="PS50110">
    <property type="entry name" value="RESPONSE_REGULATORY"/>
    <property type="match status" value="1"/>
</dbReference>
<dbReference type="PROSITE" id="PS50930">
    <property type="entry name" value="HTH_LYTTR"/>
    <property type="match status" value="1"/>
</dbReference>
<dbReference type="GO" id="GO:0003677">
    <property type="term" value="F:DNA binding"/>
    <property type="evidence" value="ECO:0007669"/>
    <property type="project" value="InterPro"/>
</dbReference>
<reference evidence="4 5" key="1">
    <citation type="submission" date="2020-01" db="EMBL/GenBank/DDBJ databases">
        <title>Muricauda sediminis sp.nov. 40Bstr401.</title>
        <authorList>
            <person name="Xue Z."/>
            <person name="Zhu S."/>
            <person name="Ren N."/>
            <person name="Chen T."/>
            <person name="Chen X."/>
            <person name="Chen J."/>
            <person name="Yang J."/>
        </authorList>
    </citation>
    <scope>NUCLEOTIDE SEQUENCE [LARGE SCALE GENOMIC DNA]</scope>
    <source>
        <strain evidence="4 5">40Bstr401</strain>
    </source>
</reference>
<dbReference type="InterPro" id="IPR007492">
    <property type="entry name" value="LytTR_DNA-bd_dom"/>
</dbReference>
<keyword evidence="5" id="KW-1185">Reference proteome</keyword>
<dbReference type="Pfam" id="PF04397">
    <property type="entry name" value="LytTR"/>
    <property type="match status" value="1"/>
</dbReference>
<dbReference type="RefSeq" id="WP_163636233.1">
    <property type="nucleotide sequence ID" value="NZ_JAAAMI010000009.1"/>
</dbReference>
<dbReference type="SMART" id="SM00448">
    <property type="entry name" value="REC"/>
    <property type="match status" value="1"/>
</dbReference>
<evidence type="ECO:0000256" key="1">
    <source>
        <dbReference type="PROSITE-ProRule" id="PRU00169"/>
    </source>
</evidence>
<evidence type="ECO:0000313" key="5">
    <source>
        <dbReference type="Proteomes" id="UP000468707"/>
    </source>
</evidence>
<dbReference type="InterPro" id="IPR011006">
    <property type="entry name" value="CheY-like_superfamily"/>
</dbReference>
<dbReference type="InterPro" id="IPR001789">
    <property type="entry name" value="Sig_transdc_resp-reg_receiver"/>
</dbReference>
<dbReference type="SUPFAM" id="SSF52172">
    <property type="entry name" value="CheY-like"/>
    <property type="match status" value="1"/>
</dbReference>
<comment type="caution">
    <text evidence="4">The sequence shown here is derived from an EMBL/GenBank/DDBJ whole genome shotgun (WGS) entry which is preliminary data.</text>
</comment>
<keyword evidence="1" id="KW-0597">Phosphoprotein</keyword>
<evidence type="ECO:0000259" key="2">
    <source>
        <dbReference type="PROSITE" id="PS50110"/>
    </source>
</evidence>
<dbReference type="PANTHER" id="PTHR37299:SF1">
    <property type="entry name" value="STAGE 0 SPORULATION PROTEIN A HOMOLOG"/>
    <property type="match status" value="1"/>
</dbReference>
<gene>
    <name evidence="4" type="ORF">GTK07_15890</name>
</gene>
<evidence type="ECO:0000313" key="4">
    <source>
        <dbReference type="EMBL" id="NDV44811.1"/>
    </source>
</evidence>
<feature type="domain" description="Response regulatory" evidence="2">
    <location>
        <begin position="3"/>
        <end position="116"/>
    </location>
</feature>
<feature type="modified residue" description="4-aspartylphosphate" evidence="1">
    <location>
        <position position="55"/>
    </location>
</feature>
<dbReference type="AlphaFoldDB" id="A0A6I5L539"/>
<proteinExistence type="predicted"/>
<dbReference type="Proteomes" id="UP000468707">
    <property type="component" value="Unassembled WGS sequence"/>
</dbReference>
<dbReference type="EMBL" id="JAAAMI010000009">
    <property type="protein sequence ID" value="NDV44811.1"/>
    <property type="molecule type" value="Genomic_DNA"/>
</dbReference>
<organism evidence="4 5">
    <name type="scientific">Flagellimonas sediminis</name>
    <dbReference type="NCBI Taxonomy" id="2696468"/>
    <lineage>
        <taxon>Bacteria</taxon>
        <taxon>Pseudomonadati</taxon>
        <taxon>Bacteroidota</taxon>
        <taxon>Flavobacteriia</taxon>
        <taxon>Flavobacteriales</taxon>
        <taxon>Flavobacteriaceae</taxon>
        <taxon>Flagellimonas</taxon>
    </lineage>
</organism>
<name>A0A6I5L539_9FLAO</name>